<organism evidence="8 9">
    <name type="scientific">Kordiimonas lipolytica</name>
    <dbReference type="NCBI Taxonomy" id="1662421"/>
    <lineage>
        <taxon>Bacteria</taxon>
        <taxon>Pseudomonadati</taxon>
        <taxon>Pseudomonadota</taxon>
        <taxon>Alphaproteobacteria</taxon>
        <taxon>Kordiimonadales</taxon>
        <taxon>Kordiimonadaceae</taxon>
        <taxon>Kordiimonas</taxon>
    </lineage>
</organism>
<dbReference type="PANTHER" id="PTHR12992:SF11">
    <property type="entry name" value="MITOCHONDRIAL COENZYME A DIPHOSPHATASE NUDT8"/>
    <property type="match status" value="1"/>
</dbReference>
<dbReference type="Pfam" id="PF00293">
    <property type="entry name" value="NUDIX"/>
    <property type="match status" value="1"/>
</dbReference>
<dbReference type="NCBIfam" id="NF007980">
    <property type="entry name" value="PRK10707.1"/>
    <property type="match status" value="1"/>
</dbReference>
<evidence type="ECO:0000256" key="2">
    <source>
        <dbReference type="ARBA" id="ARBA00001946"/>
    </source>
</evidence>
<gene>
    <name evidence="8" type="ORF">ACFO5Q_08285</name>
</gene>
<evidence type="ECO:0000256" key="6">
    <source>
        <dbReference type="ARBA" id="ARBA00023211"/>
    </source>
</evidence>
<keyword evidence="9" id="KW-1185">Reference proteome</keyword>
<evidence type="ECO:0000313" key="8">
    <source>
        <dbReference type="EMBL" id="MFC4347838.1"/>
    </source>
</evidence>
<dbReference type="Proteomes" id="UP001595776">
    <property type="component" value="Unassembled WGS sequence"/>
</dbReference>
<dbReference type="InterPro" id="IPR015797">
    <property type="entry name" value="NUDIX_hydrolase-like_dom_sf"/>
</dbReference>
<keyword evidence="3" id="KW-0479">Metal-binding</keyword>
<evidence type="ECO:0000256" key="1">
    <source>
        <dbReference type="ARBA" id="ARBA00001936"/>
    </source>
</evidence>
<keyword evidence="5" id="KW-0460">Magnesium</keyword>
<dbReference type="EMBL" id="JBHSCR010000005">
    <property type="protein sequence ID" value="MFC4347838.1"/>
    <property type="molecule type" value="Genomic_DNA"/>
</dbReference>
<dbReference type="PROSITE" id="PS51462">
    <property type="entry name" value="NUDIX"/>
    <property type="match status" value="1"/>
</dbReference>
<proteinExistence type="predicted"/>
<sequence>MRNWLADALSEGNPAARGRRSDYDLNRDAKLLEQKGKPVRDAAVLVPVVNHPGEPTILLTKRTDHLTKHAGQVSFPGGKVDETDADAVAAALREAHEEVGLEPHHVEVCGFLDTYRTGTGFEIVPVVGLVRPGFELTLQQEEVQAAFEVPLSFLLDRGNHKLESAVWQGIRREYYAMPYGDYFIWGATAAMLVNLCDVMEAVRETAT</sequence>
<keyword evidence="4" id="KW-0378">Hydrolase</keyword>
<keyword evidence="6" id="KW-0464">Manganese</keyword>
<name>A0ABV8UAK6_9PROT</name>
<dbReference type="InterPro" id="IPR045121">
    <property type="entry name" value="CoAse"/>
</dbReference>
<dbReference type="InterPro" id="IPR000086">
    <property type="entry name" value="NUDIX_hydrolase_dom"/>
</dbReference>
<evidence type="ECO:0000256" key="3">
    <source>
        <dbReference type="ARBA" id="ARBA00022723"/>
    </source>
</evidence>
<dbReference type="RefSeq" id="WP_068152269.1">
    <property type="nucleotide sequence ID" value="NZ_JBHSCR010000005.1"/>
</dbReference>
<comment type="caution">
    <text evidence="8">The sequence shown here is derived from an EMBL/GenBank/DDBJ whole genome shotgun (WGS) entry which is preliminary data.</text>
</comment>
<evidence type="ECO:0000259" key="7">
    <source>
        <dbReference type="PROSITE" id="PS51462"/>
    </source>
</evidence>
<dbReference type="Gene3D" id="3.90.79.10">
    <property type="entry name" value="Nucleoside Triphosphate Pyrophosphohydrolase"/>
    <property type="match status" value="1"/>
</dbReference>
<comment type="cofactor">
    <cofactor evidence="1">
        <name>Mn(2+)</name>
        <dbReference type="ChEBI" id="CHEBI:29035"/>
    </cofactor>
</comment>
<dbReference type="CDD" id="cd03426">
    <property type="entry name" value="NUDIX_CoAse_Nudt7"/>
    <property type="match status" value="1"/>
</dbReference>
<dbReference type="PANTHER" id="PTHR12992">
    <property type="entry name" value="NUDIX HYDROLASE"/>
    <property type="match status" value="1"/>
</dbReference>
<reference evidence="9" key="1">
    <citation type="journal article" date="2019" name="Int. J. Syst. Evol. Microbiol.">
        <title>The Global Catalogue of Microorganisms (GCM) 10K type strain sequencing project: providing services to taxonomists for standard genome sequencing and annotation.</title>
        <authorList>
            <consortium name="The Broad Institute Genomics Platform"/>
            <consortium name="The Broad Institute Genome Sequencing Center for Infectious Disease"/>
            <person name="Wu L."/>
            <person name="Ma J."/>
        </authorList>
    </citation>
    <scope>NUCLEOTIDE SEQUENCE [LARGE SCALE GENOMIC DNA]</scope>
    <source>
        <strain evidence="9">CGMCC 1.15304</strain>
    </source>
</reference>
<feature type="domain" description="Nudix hydrolase" evidence="7">
    <location>
        <begin position="39"/>
        <end position="170"/>
    </location>
</feature>
<protein>
    <submittedName>
        <fullName evidence="8">CoA pyrophosphatase</fullName>
    </submittedName>
</protein>
<evidence type="ECO:0000313" key="9">
    <source>
        <dbReference type="Proteomes" id="UP001595776"/>
    </source>
</evidence>
<evidence type="ECO:0000256" key="5">
    <source>
        <dbReference type="ARBA" id="ARBA00022842"/>
    </source>
</evidence>
<accession>A0ABV8UAK6</accession>
<evidence type="ECO:0000256" key="4">
    <source>
        <dbReference type="ARBA" id="ARBA00022801"/>
    </source>
</evidence>
<comment type="cofactor">
    <cofactor evidence="2">
        <name>Mg(2+)</name>
        <dbReference type="ChEBI" id="CHEBI:18420"/>
    </cofactor>
</comment>
<dbReference type="SUPFAM" id="SSF55811">
    <property type="entry name" value="Nudix"/>
    <property type="match status" value="1"/>
</dbReference>